<protein>
    <submittedName>
        <fullName evidence="2">Uncharacterized protein</fullName>
    </submittedName>
</protein>
<keyword evidence="3" id="KW-1185">Reference proteome</keyword>
<sequence>MHPPPPPYLDRGLPLISPRMEFSPFPTHQLPSITPRLGYNSLQRLVGLRTDGEISTHAFTNVGRNAALTQDVVGVCSTVNSTMDGTMTTARPKHKYKSPSGQPGRPNSGGYNLENTLLQECHWTKDKFQRVQIDVHGLAKQTLVTRLSYQMQDPKDVKRLCAQISAIHELREYEDFWPVRAMLKLFLKAKSEAYRRKHCLNRPRRITGDTTEEEG</sequence>
<evidence type="ECO:0000256" key="1">
    <source>
        <dbReference type="SAM" id="MobiDB-lite"/>
    </source>
</evidence>
<evidence type="ECO:0000313" key="3">
    <source>
        <dbReference type="Proteomes" id="UP001215598"/>
    </source>
</evidence>
<name>A0AAD7HXE9_9AGAR</name>
<evidence type="ECO:0000313" key="2">
    <source>
        <dbReference type="EMBL" id="KAJ7730561.1"/>
    </source>
</evidence>
<comment type="caution">
    <text evidence="2">The sequence shown here is derived from an EMBL/GenBank/DDBJ whole genome shotgun (WGS) entry which is preliminary data.</text>
</comment>
<gene>
    <name evidence="2" type="ORF">B0H16DRAFT_1469533</name>
</gene>
<reference evidence="2" key="1">
    <citation type="submission" date="2023-03" db="EMBL/GenBank/DDBJ databases">
        <title>Massive genome expansion in bonnet fungi (Mycena s.s.) driven by repeated elements and novel gene families across ecological guilds.</title>
        <authorList>
            <consortium name="Lawrence Berkeley National Laboratory"/>
            <person name="Harder C.B."/>
            <person name="Miyauchi S."/>
            <person name="Viragh M."/>
            <person name="Kuo A."/>
            <person name="Thoen E."/>
            <person name="Andreopoulos B."/>
            <person name="Lu D."/>
            <person name="Skrede I."/>
            <person name="Drula E."/>
            <person name="Henrissat B."/>
            <person name="Morin E."/>
            <person name="Kohler A."/>
            <person name="Barry K."/>
            <person name="LaButti K."/>
            <person name="Morin E."/>
            <person name="Salamov A."/>
            <person name="Lipzen A."/>
            <person name="Mereny Z."/>
            <person name="Hegedus B."/>
            <person name="Baldrian P."/>
            <person name="Stursova M."/>
            <person name="Weitz H."/>
            <person name="Taylor A."/>
            <person name="Grigoriev I.V."/>
            <person name="Nagy L.G."/>
            <person name="Martin F."/>
            <person name="Kauserud H."/>
        </authorList>
    </citation>
    <scope>NUCLEOTIDE SEQUENCE</scope>
    <source>
        <strain evidence="2">CBHHK182m</strain>
    </source>
</reference>
<accession>A0AAD7HXE9</accession>
<feature type="region of interest" description="Disordered" evidence="1">
    <location>
        <begin position="84"/>
        <end position="110"/>
    </location>
</feature>
<organism evidence="2 3">
    <name type="scientific">Mycena metata</name>
    <dbReference type="NCBI Taxonomy" id="1033252"/>
    <lineage>
        <taxon>Eukaryota</taxon>
        <taxon>Fungi</taxon>
        <taxon>Dikarya</taxon>
        <taxon>Basidiomycota</taxon>
        <taxon>Agaricomycotina</taxon>
        <taxon>Agaricomycetes</taxon>
        <taxon>Agaricomycetidae</taxon>
        <taxon>Agaricales</taxon>
        <taxon>Marasmiineae</taxon>
        <taxon>Mycenaceae</taxon>
        <taxon>Mycena</taxon>
    </lineage>
</organism>
<dbReference type="EMBL" id="JARKIB010000158">
    <property type="protein sequence ID" value="KAJ7730561.1"/>
    <property type="molecule type" value="Genomic_DNA"/>
</dbReference>
<dbReference type="AlphaFoldDB" id="A0AAD7HXE9"/>
<dbReference type="Proteomes" id="UP001215598">
    <property type="component" value="Unassembled WGS sequence"/>
</dbReference>
<proteinExistence type="predicted"/>